<accession>A0A1X7VLP8</accession>
<sequence>MASNKEFEKELYWQRLLLQTKLEAEQTEFQRKITAESEASFNDLVQKYEHTEYEMKQKLAKEEKEMKLEREKELERIKAERKERMRIIEAEKQEEEEKMEDEKRKFEIEIAQRKSRQMEEFHTLSMWKKREVEEKFQATQQKINEEKITRQEELESNKALQEEEIKASAEWKKFVADRTSSIITSTTEMKADAIGRIEQKRIDTLVTSDIQRTQLYVKMRMMNDSFDEKDISSLDSIMLEPSLYQSQGAGAIASIEGQASKLSLTAPTTKEGTCKDVTTSELSHKHTTSRSIADELKHRKHEVDEKCKSISQATAARIESIEKPEHERLKCVGTADRKAIKLMDKIVSRSHGTFDPGFIASVNKELSPHSCAFKTQATEDIANIELKPD</sequence>
<evidence type="ECO:0000256" key="1">
    <source>
        <dbReference type="SAM" id="Coils"/>
    </source>
</evidence>
<proteinExistence type="predicted"/>
<protein>
    <submittedName>
        <fullName evidence="2">Uncharacterized protein</fullName>
    </submittedName>
</protein>
<name>A0A1X7VLP8_AMPQE</name>
<organism evidence="2">
    <name type="scientific">Amphimedon queenslandica</name>
    <name type="common">Sponge</name>
    <dbReference type="NCBI Taxonomy" id="400682"/>
    <lineage>
        <taxon>Eukaryota</taxon>
        <taxon>Metazoa</taxon>
        <taxon>Porifera</taxon>
        <taxon>Demospongiae</taxon>
        <taxon>Heteroscleromorpha</taxon>
        <taxon>Haplosclerida</taxon>
        <taxon>Niphatidae</taxon>
        <taxon>Amphimedon</taxon>
    </lineage>
</organism>
<keyword evidence="1" id="KW-0175">Coiled coil</keyword>
<dbReference type="AlphaFoldDB" id="A0A1X7VLP8"/>
<evidence type="ECO:0000313" key="2">
    <source>
        <dbReference type="EnsemblMetazoa" id="Aqu2.1.40348_001"/>
    </source>
</evidence>
<reference evidence="2" key="1">
    <citation type="submission" date="2017-05" db="UniProtKB">
        <authorList>
            <consortium name="EnsemblMetazoa"/>
        </authorList>
    </citation>
    <scope>IDENTIFICATION</scope>
</reference>
<feature type="coiled-coil region" evidence="1">
    <location>
        <begin position="45"/>
        <end position="164"/>
    </location>
</feature>
<dbReference type="EnsemblMetazoa" id="Aqu2.1.40348_001">
    <property type="protein sequence ID" value="Aqu2.1.40348_001"/>
    <property type="gene ID" value="Aqu2.1.40348"/>
</dbReference>
<dbReference type="InParanoid" id="A0A1X7VLP8"/>